<geneLocation type="plasmid" evidence="2">
    <name>Plasmid2 dna</name>
</geneLocation>
<proteinExistence type="predicted"/>
<sequence length="78" mass="8933">MIQSFFETQIPISRLGCGFDDKGLLVLLLIDISPTHKPLHTLCLIHVLFSTTQLLVVAKNYHQQLWLYENKTISINPL</sequence>
<dbReference type="EMBL" id="AP018176">
    <property type="protein sequence ID" value="BAY20205.1"/>
    <property type="molecule type" value="Genomic_DNA"/>
</dbReference>
<keyword evidence="2" id="KW-1185">Reference proteome</keyword>
<dbReference type="Proteomes" id="UP000218287">
    <property type="component" value="Plasmid Plasmid2 dna"/>
</dbReference>
<protein>
    <submittedName>
        <fullName evidence="1">Uncharacterized protein</fullName>
    </submittedName>
</protein>
<evidence type="ECO:0000313" key="1">
    <source>
        <dbReference type="EMBL" id="BAY20205.1"/>
    </source>
</evidence>
<evidence type="ECO:0000313" key="2">
    <source>
        <dbReference type="Proteomes" id="UP000218287"/>
    </source>
</evidence>
<gene>
    <name evidence="1" type="ORF">NIES21_60750</name>
</gene>
<dbReference type="AlphaFoldDB" id="A0A1Z4GRR9"/>
<accession>A0A1Z4GRR9</accession>
<reference evidence="1 2" key="1">
    <citation type="submission" date="2017-06" db="EMBL/GenBank/DDBJ databases">
        <title>Genome sequencing of cyanobaciteial culture collection at National Institute for Environmental Studies (NIES).</title>
        <authorList>
            <person name="Hirose Y."/>
            <person name="Shimura Y."/>
            <person name="Fujisawa T."/>
            <person name="Nakamura Y."/>
            <person name="Kawachi M."/>
        </authorList>
    </citation>
    <scope>NUCLEOTIDE SEQUENCE [LARGE SCALE GENOMIC DNA]</scope>
    <source>
        <strain evidence="1 2">NIES-21</strain>
        <plasmid evidence="2">Plasmid2 dna</plasmid>
    </source>
</reference>
<keyword evidence="1" id="KW-0614">Plasmid</keyword>
<name>A0A1Z4GRR9_9CYAN</name>
<organism evidence="1 2">
    <name type="scientific">Anabaenopsis circularis NIES-21</name>
    <dbReference type="NCBI Taxonomy" id="1085406"/>
    <lineage>
        <taxon>Bacteria</taxon>
        <taxon>Bacillati</taxon>
        <taxon>Cyanobacteriota</taxon>
        <taxon>Cyanophyceae</taxon>
        <taxon>Nostocales</taxon>
        <taxon>Nodulariaceae</taxon>
        <taxon>Anabaenopsis</taxon>
    </lineage>
</organism>